<accession>A0A9J5ZAR2</accession>
<evidence type="ECO:0000313" key="2">
    <source>
        <dbReference type="EMBL" id="KAG5609953.1"/>
    </source>
</evidence>
<keyword evidence="1" id="KW-0472">Membrane</keyword>
<proteinExistence type="predicted"/>
<keyword evidence="1" id="KW-1133">Transmembrane helix</keyword>
<evidence type="ECO:0000313" key="3">
    <source>
        <dbReference type="Proteomes" id="UP000824120"/>
    </source>
</evidence>
<protein>
    <submittedName>
        <fullName evidence="2">Uncharacterized protein</fullName>
    </submittedName>
</protein>
<gene>
    <name evidence="2" type="ORF">H5410_021234</name>
</gene>
<evidence type="ECO:0000256" key="1">
    <source>
        <dbReference type="SAM" id="Phobius"/>
    </source>
</evidence>
<feature type="transmembrane region" description="Helical" evidence="1">
    <location>
        <begin position="48"/>
        <end position="75"/>
    </location>
</feature>
<organism evidence="2 3">
    <name type="scientific">Solanum commersonii</name>
    <name type="common">Commerson's wild potato</name>
    <name type="synonym">Commerson's nightshade</name>
    <dbReference type="NCBI Taxonomy" id="4109"/>
    <lineage>
        <taxon>Eukaryota</taxon>
        <taxon>Viridiplantae</taxon>
        <taxon>Streptophyta</taxon>
        <taxon>Embryophyta</taxon>
        <taxon>Tracheophyta</taxon>
        <taxon>Spermatophyta</taxon>
        <taxon>Magnoliopsida</taxon>
        <taxon>eudicotyledons</taxon>
        <taxon>Gunneridae</taxon>
        <taxon>Pentapetalae</taxon>
        <taxon>asterids</taxon>
        <taxon>lamiids</taxon>
        <taxon>Solanales</taxon>
        <taxon>Solanaceae</taxon>
        <taxon>Solanoideae</taxon>
        <taxon>Solaneae</taxon>
        <taxon>Solanum</taxon>
    </lineage>
</organism>
<sequence length="106" mass="12090">FFHGNASDVAIPGQFSQSLPLRVIEKCRQDIFEIATTTSRYFKTPLCYVVSGIAKVITLIVIVMVPCIYAPHYFVKSVDRWTKRLKITFGEVFIFNLPSDQVFVVL</sequence>
<reference evidence="2 3" key="1">
    <citation type="submission" date="2020-09" db="EMBL/GenBank/DDBJ databases">
        <title>De no assembly of potato wild relative species, Solanum commersonii.</title>
        <authorList>
            <person name="Cho K."/>
        </authorList>
    </citation>
    <scope>NUCLEOTIDE SEQUENCE [LARGE SCALE GENOMIC DNA]</scope>
    <source>
        <strain evidence="2">LZ3.2</strain>
        <tissue evidence="2">Leaf</tissue>
    </source>
</reference>
<dbReference type="EMBL" id="JACXVP010000004">
    <property type="protein sequence ID" value="KAG5609953.1"/>
    <property type="molecule type" value="Genomic_DNA"/>
</dbReference>
<comment type="caution">
    <text evidence="2">The sequence shown here is derived from an EMBL/GenBank/DDBJ whole genome shotgun (WGS) entry which is preliminary data.</text>
</comment>
<dbReference type="AlphaFoldDB" id="A0A9J5ZAR2"/>
<name>A0A9J5ZAR2_SOLCO</name>
<dbReference type="Proteomes" id="UP000824120">
    <property type="component" value="Chromosome 4"/>
</dbReference>
<keyword evidence="1" id="KW-0812">Transmembrane</keyword>
<keyword evidence="3" id="KW-1185">Reference proteome</keyword>
<feature type="non-terminal residue" evidence="2">
    <location>
        <position position="1"/>
    </location>
</feature>